<dbReference type="STRING" id="545501.BN997_00726"/>
<dbReference type="SMART" id="SM00866">
    <property type="entry name" value="UTRA"/>
    <property type="match status" value="1"/>
</dbReference>
<keyword evidence="1" id="KW-0805">Transcription regulation</keyword>
<dbReference type="SMART" id="SM00345">
    <property type="entry name" value="HTH_GNTR"/>
    <property type="match status" value="1"/>
</dbReference>
<dbReference type="Gene3D" id="1.10.10.10">
    <property type="entry name" value="Winged helix-like DNA-binding domain superfamily/Winged helix DNA-binding domain"/>
    <property type="match status" value="1"/>
</dbReference>
<dbReference type="Pfam" id="PF00392">
    <property type="entry name" value="GntR"/>
    <property type="match status" value="1"/>
</dbReference>
<evidence type="ECO:0000256" key="1">
    <source>
        <dbReference type="ARBA" id="ARBA00023015"/>
    </source>
</evidence>
<name>A0A0A1MCX5_9BACI</name>
<dbReference type="GO" id="GO:0003700">
    <property type="term" value="F:DNA-binding transcription factor activity"/>
    <property type="evidence" value="ECO:0007669"/>
    <property type="project" value="InterPro"/>
</dbReference>
<keyword evidence="2" id="KW-0238">DNA-binding</keyword>
<dbReference type="PROSITE" id="PS50949">
    <property type="entry name" value="HTH_GNTR"/>
    <property type="match status" value="1"/>
</dbReference>
<organism evidence="5 6">
    <name type="scientific">Oceanobacillus oncorhynchi</name>
    <dbReference type="NCBI Taxonomy" id="545501"/>
    <lineage>
        <taxon>Bacteria</taxon>
        <taxon>Bacillati</taxon>
        <taxon>Bacillota</taxon>
        <taxon>Bacilli</taxon>
        <taxon>Bacillales</taxon>
        <taxon>Bacillaceae</taxon>
        <taxon>Oceanobacillus</taxon>
    </lineage>
</organism>
<sequence length="240" mass="27682">MTLDYTNSIPLHVQLKQIIEQKIYNGDYAEKIPSERELMDEHYVSRSTVRQSIEQLVREGILVRKPGKGTFIAVRTINDWLGSLHSTSENIEKMGMAPGARLVASQEIELVGRLKEVTGLDKAHHFKRIRYANDIPMGIERHYYPVALGKKLSQFNLDEEAFYELLERELKVNTFQAEQEIRAGISTRDDSELLNIPEGTSIIIAERKITDVHGDFVEFERAYYRADMYSFKITLSRNSK</sequence>
<dbReference type="EMBL" id="CDGG01000001">
    <property type="protein sequence ID" value="CEI80913.1"/>
    <property type="molecule type" value="Genomic_DNA"/>
</dbReference>
<gene>
    <name evidence="5" type="primary">yvoA_3</name>
    <name evidence="5" type="ORF">BN997_00726</name>
</gene>
<keyword evidence="6" id="KW-1185">Reference proteome</keyword>
<dbReference type="GO" id="GO:0045892">
    <property type="term" value="P:negative regulation of DNA-templated transcription"/>
    <property type="evidence" value="ECO:0007669"/>
    <property type="project" value="TreeGrafter"/>
</dbReference>
<evidence type="ECO:0000313" key="5">
    <source>
        <dbReference type="EMBL" id="CEI80913.1"/>
    </source>
</evidence>
<dbReference type="InterPro" id="IPR050679">
    <property type="entry name" value="Bact_HTH_transcr_reg"/>
</dbReference>
<dbReference type="OrthoDB" id="9815017at2"/>
<dbReference type="InterPro" id="IPR036390">
    <property type="entry name" value="WH_DNA-bd_sf"/>
</dbReference>
<dbReference type="InterPro" id="IPR011663">
    <property type="entry name" value="UTRA"/>
</dbReference>
<dbReference type="PANTHER" id="PTHR44846">
    <property type="entry name" value="MANNOSYL-D-GLYCERATE TRANSPORT/METABOLISM SYSTEM REPRESSOR MNGR-RELATED"/>
    <property type="match status" value="1"/>
</dbReference>
<dbReference type="AlphaFoldDB" id="A0A0A1MCX5"/>
<dbReference type="InterPro" id="IPR028978">
    <property type="entry name" value="Chorismate_lyase_/UTRA_dom_sf"/>
</dbReference>
<dbReference type="SUPFAM" id="SSF64288">
    <property type="entry name" value="Chorismate lyase-like"/>
    <property type="match status" value="1"/>
</dbReference>
<dbReference type="SUPFAM" id="SSF46785">
    <property type="entry name" value="Winged helix' DNA-binding domain"/>
    <property type="match status" value="1"/>
</dbReference>
<accession>A0A0A1MCX5</accession>
<dbReference type="Pfam" id="PF07702">
    <property type="entry name" value="UTRA"/>
    <property type="match status" value="1"/>
</dbReference>
<feature type="domain" description="HTH gntR-type" evidence="4">
    <location>
        <begin position="9"/>
        <end position="75"/>
    </location>
</feature>
<dbReference type="PANTHER" id="PTHR44846:SF1">
    <property type="entry name" value="MANNOSYL-D-GLYCERATE TRANSPORT_METABOLISM SYSTEM REPRESSOR MNGR-RELATED"/>
    <property type="match status" value="1"/>
</dbReference>
<dbReference type="PRINTS" id="PR00035">
    <property type="entry name" value="HTHGNTR"/>
</dbReference>
<proteinExistence type="predicted"/>
<reference evidence="5 6" key="1">
    <citation type="submission" date="2014-11" db="EMBL/GenBank/DDBJ databases">
        <authorList>
            <person name="Urmite Genomes Urmite Genomes"/>
        </authorList>
    </citation>
    <scope>NUCLEOTIDE SEQUENCE [LARGE SCALE GENOMIC DNA]</scope>
    <source>
        <strain evidence="5 6">Oc5</strain>
    </source>
</reference>
<evidence type="ECO:0000256" key="3">
    <source>
        <dbReference type="ARBA" id="ARBA00023163"/>
    </source>
</evidence>
<evidence type="ECO:0000313" key="6">
    <source>
        <dbReference type="Proteomes" id="UP000040453"/>
    </source>
</evidence>
<evidence type="ECO:0000259" key="4">
    <source>
        <dbReference type="PROSITE" id="PS50949"/>
    </source>
</evidence>
<dbReference type="GO" id="GO:0003677">
    <property type="term" value="F:DNA binding"/>
    <property type="evidence" value="ECO:0007669"/>
    <property type="project" value="UniProtKB-KW"/>
</dbReference>
<dbReference type="InterPro" id="IPR000524">
    <property type="entry name" value="Tscrpt_reg_HTH_GntR"/>
</dbReference>
<dbReference type="RefSeq" id="WP_042529714.1">
    <property type="nucleotide sequence ID" value="NZ_CAXOIH010000003.1"/>
</dbReference>
<dbReference type="InterPro" id="IPR036388">
    <property type="entry name" value="WH-like_DNA-bd_sf"/>
</dbReference>
<keyword evidence="3" id="KW-0804">Transcription</keyword>
<dbReference type="Proteomes" id="UP000040453">
    <property type="component" value="Unassembled WGS sequence"/>
</dbReference>
<protein>
    <submittedName>
        <fullName evidence="5">HTH-type transcriptional repressor YvoA</fullName>
    </submittedName>
</protein>
<evidence type="ECO:0000256" key="2">
    <source>
        <dbReference type="ARBA" id="ARBA00023125"/>
    </source>
</evidence>
<dbReference type="Gene3D" id="3.40.1410.10">
    <property type="entry name" value="Chorismate lyase-like"/>
    <property type="match status" value="1"/>
</dbReference>
<dbReference type="CDD" id="cd07377">
    <property type="entry name" value="WHTH_GntR"/>
    <property type="match status" value="1"/>
</dbReference>